<accession>A0A1H2RVH7</accession>
<evidence type="ECO:0000313" key="3">
    <source>
        <dbReference type="Proteomes" id="UP000199118"/>
    </source>
</evidence>
<dbReference type="PROSITE" id="PS51318">
    <property type="entry name" value="TAT"/>
    <property type="match status" value="1"/>
</dbReference>
<gene>
    <name evidence="2" type="ORF">SAMN05444336_101459</name>
</gene>
<evidence type="ECO:0000313" key="2">
    <source>
        <dbReference type="EMBL" id="SDW22784.1"/>
    </source>
</evidence>
<reference evidence="2 3" key="1">
    <citation type="submission" date="2016-10" db="EMBL/GenBank/DDBJ databases">
        <authorList>
            <person name="de Groot N.N."/>
        </authorList>
    </citation>
    <scope>NUCLEOTIDE SEQUENCE [LARGE SCALE GENOMIC DNA]</scope>
    <source>
        <strain evidence="2 3">DSM 17890</strain>
    </source>
</reference>
<keyword evidence="3" id="KW-1185">Reference proteome</keyword>
<evidence type="ECO:0000256" key="1">
    <source>
        <dbReference type="SAM" id="SignalP"/>
    </source>
</evidence>
<keyword evidence="1" id="KW-0732">Signal</keyword>
<dbReference type="Pfam" id="PF04214">
    <property type="entry name" value="DUF411"/>
    <property type="match status" value="1"/>
</dbReference>
<name>A0A1H2RVH7_9RHOB</name>
<sequence length="164" mass="16805">MPSSALSRRALLRAGALAFAAAPLAGAGLARAASAAAPGLHVLKDPSCGCCGAWTEIMRAEGFDVSVEEVPNGPLVRRKIALGIPSQAASCHTGLIEGYVVEGHVPAADIRRLLAERPDAVGIAVPGMPWGSPGMGPEAEREAYDVVLIGRDGGLSLWSRYPAA</sequence>
<dbReference type="AlphaFoldDB" id="A0A1H2RVH7"/>
<protein>
    <submittedName>
        <fullName evidence="2">Uncharacterized conserved protein</fullName>
    </submittedName>
</protein>
<dbReference type="EMBL" id="FNMZ01000001">
    <property type="protein sequence ID" value="SDW22784.1"/>
    <property type="molecule type" value="Genomic_DNA"/>
</dbReference>
<feature type="signal peptide" evidence="1">
    <location>
        <begin position="1"/>
        <end position="32"/>
    </location>
</feature>
<dbReference type="InterPro" id="IPR007332">
    <property type="entry name" value="DUF411"/>
</dbReference>
<dbReference type="OrthoDB" id="14727at2"/>
<organism evidence="2 3">
    <name type="scientific">Albimonas donghaensis</name>
    <dbReference type="NCBI Taxonomy" id="356660"/>
    <lineage>
        <taxon>Bacteria</taxon>
        <taxon>Pseudomonadati</taxon>
        <taxon>Pseudomonadota</taxon>
        <taxon>Alphaproteobacteria</taxon>
        <taxon>Rhodobacterales</taxon>
        <taxon>Paracoccaceae</taxon>
        <taxon>Albimonas</taxon>
    </lineage>
</organism>
<dbReference type="Proteomes" id="UP000199118">
    <property type="component" value="Unassembled WGS sequence"/>
</dbReference>
<feature type="chain" id="PRO_5011679075" evidence="1">
    <location>
        <begin position="33"/>
        <end position="164"/>
    </location>
</feature>
<dbReference type="InterPro" id="IPR006311">
    <property type="entry name" value="TAT_signal"/>
</dbReference>
<dbReference type="STRING" id="356660.SAMN05444336_101459"/>
<dbReference type="RefSeq" id="WP_092679505.1">
    <property type="nucleotide sequence ID" value="NZ_FNMZ01000001.1"/>
</dbReference>
<proteinExistence type="predicted"/>